<evidence type="ECO:0000313" key="4">
    <source>
        <dbReference type="EMBL" id="RVW88895.1"/>
    </source>
</evidence>
<comment type="caution">
    <text evidence="4">The sequence shown here is derived from an EMBL/GenBank/DDBJ whole genome shotgun (WGS) entry which is preliminary data.</text>
</comment>
<dbReference type="InterPro" id="IPR039537">
    <property type="entry name" value="Retrotran_Ty1/copia-like"/>
</dbReference>
<protein>
    <submittedName>
        <fullName evidence="4">Retrovirus-related Pol polyprotein from transposon RE2</fullName>
    </submittedName>
</protein>
<dbReference type="CDD" id="cd09272">
    <property type="entry name" value="RNase_HI_RT_Ty1"/>
    <property type="match status" value="1"/>
</dbReference>
<reference evidence="4 5" key="1">
    <citation type="journal article" date="2018" name="PLoS Genet.">
        <title>Population sequencing reveals clonal diversity and ancestral inbreeding in the grapevine cultivar Chardonnay.</title>
        <authorList>
            <person name="Roach M.J."/>
            <person name="Johnson D.L."/>
            <person name="Bohlmann J."/>
            <person name="van Vuuren H.J."/>
            <person name="Jones S.J."/>
            <person name="Pretorius I.S."/>
            <person name="Schmidt S.A."/>
            <person name="Borneman A.R."/>
        </authorList>
    </citation>
    <scope>NUCLEOTIDE SEQUENCE [LARGE SCALE GENOMIC DNA]</scope>
    <source>
        <strain evidence="5">cv. Chardonnay</strain>
        <tissue evidence="4">Leaf</tissue>
    </source>
</reference>
<dbReference type="GO" id="GO:0003676">
    <property type="term" value="F:nucleic acid binding"/>
    <property type="evidence" value="ECO:0007669"/>
    <property type="project" value="InterPro"/>
</dbReference>
<dbReference type="SUPFAM" id="SSF53098">
    <property type="entry name" value="Ribonuclease H-like"/>
    <property type="match status" value="1"/>
</dbReference>
<evidence type="ECO:0000256" key="2">
    <source>
        <dbReference type="ARBA" id="ARBA00022801"/>
    </source>
</evidence>
<dbReference type="InterPro" id="IPR043502">
    <property type="entry name" value="DNA/RNA_pol_sf"/>
</dbReference>
<dbReference type="AlphaFoldDB" id="A0A438HWT4"/>
<keyword evidence="2" id="KW-0378">Hydrolase</keyword>
<dbReference type="Pfam" id="PF07727">
    <property type="entry name" value="RVT_2"/>
    <property type="match status" value="1"/>
</dbReference>
<name>A0A438HWT4_VITVI</name>
<keyword evidence="1" id="KW-0479">Metal-binding</keyword>
<dbReference type="InterPro" id="IPR036397">
    <property type="entry name" value="RNaseH_sf"/>
</dbReference>
<dbReference type="GO" id="GO:0046872">
    <property type="term" value="F:metal ion binding"/>
    <property type="evidence" value="ECO:0007669"/>
    <property type="project" value="UniProtKB-KW"/>
</dbReference>
<dbReference type="PANTHER" id="PTHR42648:SF31">
    <property type="entry name" value="RNA-DIRECTED DNA POLYMERASE"/>
    <property type="match status" value="1"/>
</dbReference>
<dbReference type="Pfam" id="PF14244">
    <property type="entry name" value="Retrotran_gag_3"/>
    <property type="match status" value="1"/>
</dbReference>
<dbReference type="Gene3D" id="3.30.420.10">
    <property type="entry name" value="Ribonuclease H-like superfamily/Ribonuclease H"/>
    <property type="match status" value="1"/>
</dbReference>
<dbReference type="InterPro" id="IPR001584">
    <property type="entry name" value="Integrase_cat-core"/>
</dbReference>
<dbReference type="GO" id="GO:0016787">
    <property type="term" value="F:hydrolase activity"/>
    <property type="evidence" value="ECO:0007669"/>
    <property type="project" value="UniProtKB-KW"/>
</dbReference>
<organism evidence="4 5">
    <name type="scientific">Vitis vinifera</name>
    <name type="common">Grape</name>
    <dbReference type="NCBI Taxonomy" id="29760"/>
    <lineage>
        <taxon>Eukaryota</taxon>
        <taxon>Viridiplantae</taxon>
        <taxon>Streptophyta</taxon>
        <taxon>Embryophyta</taxon>
        <taxon>Tracheophyta</taxon>
        <taxon>Spermatophyta</taxon>
        <taxon>Magnoliopsida</taxon>
        <taxon>eudicotyledons</taxon>
        <taxon>Gunneridae</taxon>
        <taxon>Pentapetalae</taxon>
        <taxon>rosids</taxon>
        <taxon>Vitales</taxon>
        <taxon>Vitaceae</taxon>
        <taxon>Viteae</taxon>
        <taxon>Vitis</taxon>
    </lineage>
</organism>
<evidence type="ECO:0000259" key="3">
    <source>
        <dbReference type="PROSITE" id="PS50994"/>
    </source>
</evidence>
<gene>
    <name evidence="4" type="primary">RE2_385</name>
    <name evidence="4" type="ORF">CK203_045046</name>
</gene>
<evidence type="ECO:0000313" key="5">
    <source>
        <dbReference type="Proteomes" id="UP000288805"/>
    </source>
</evidence>
<feature type="domain" description="Integrase catalytic" evidence="3">
    <location>
        <begin position="91"/>
        <end position="256"/>
    </location>
</feature>
<dbReference type="PROSITE" id="PS50994">
    <property type="entry name" value="INTEGRASE"/>
    <property type="match status" value="1"/>
</dbReference>
<dbReference type="EMBL" id="QGNW01000169">
    <property type="protein sequence ID" value="RVW88895.1"/>
    <property type="molecule type" value="Genomic_DNA"/>
</dbReference>
<dbReference type="Proteomes" id="UP000288805">
    <property type="component" value="Unassembled WGS sequence"/>
</dbReference>
<accession>A0A438HWT4</accession>
<proteinExistence type="predicted"/>
<sequence length="587" mass="65983">MEDTGSPYHLHTGDHPGLVLVSHHLIGSNYNIWSRAMIMALTAEKQKWDLWTELYHEQRPTALEIWMEESQQQGGHSVSSFSGKVILFSSDSLIPFNSWVTDTGATHHDHLQGKMIGMGKRRGNLYILDPANLFPILAKSDVANIFPAFYNIVYTQYGVKIKLVRSDNALEVAFTDFFRDKGILSFYSCVDTPQQNSVVERKHLHLLNVAGALLFQSHIPLAYWGGCILIAACLINRIPSLVLSNKTPFEVLYHKVPSYNHLRTFGCLCYGSTLTRHRDKFSPKAIQSTFSSPFPLVNDLAPTSPKQNPITAHSHPSRVTKPPSYLRDYHCYATVSQPTHVPYSLSSVLSYDKLSSSHHALVHAISSHVEPTSFTQAVAIPKWQQAMQVELQALEVNGTWSLTTLPPGKQVVPKGYHRERKTPSPNTACRLHKSIYDLKQASRQWFAKLSSVLLRKVLVYVDDIIIASNDSNNIADLKCFIDSQFKLKDLGQLKYFLGLKVARSKMGISISQRHYALQLLLEVGFLGYWAACKETRRSSSGFCVFLGESLISWKSKKQSTTSHSSAKAEYRAMANVTCELVWLISLL</sequence>
<dbReference type="InterPro" id="IPR012337">
    <property type="entry name" value="RNaseH-like_sf"/>
</dbReference>
<dbReference type="GO" id="GO:0015074">
    <property type="term" value="P:DNA integration"/>
    <property type="evidence" value="ECO:0007669"/>
    <property type="project" value="InterPro"/>
</dbReference>
<evidence type="ECO:0000256" key="1">
    <source>
        <dbReference type="ARBA" id="ARBA00022723"/>
    </source>
</evidence>
<dbReference type="PANTHER" id="PTHR42648">
    <property type="entry name" value="TRANSPOSASE, PUTATIVE-RELATED"/>
    <property type="match status" value="1"/>
</dbReference>
<dbReference type="InterPro" id="IPR029472">
    <property type="entry name" value="Copia-like_N"/>
</dbReference>
<dbReference type="SUPFAM" id="SSF56672">
    <property type="entry name" value="DNA/RNA polymerases"/>
    <property type="match status" value="1"/>
</dbReference>
<dbReference type="InterPro" id="IPR013103">
    <property type="entry name" value="RVT_2"/>
</dbReference>